<dbReference type="RefSeq" id="WP_161744437.1">
    <property type="nucleotide sequence ID" value="NZ_JAAAMV010000013.1"/>
</dbReference>
<dbReference type="EMBL" id="JAAAMV010000013">
    <property type="protein sequence ID" value="NBD25626.1"/>
    <property type="molecule type" value="Genomic_DNA"/>
</dbReference>
<comment type="caution">
    <text evidence="1">The sequence shown here is derived from an EMBL/GenBank/DDBJ whole genome shotgun (WGS) entry which is preliminary data.</text>
</comment>
<organism evidence="1 2">
    <name type="scientific">Paenibacillus glycinis</name>
    <dbReference type="NCBI Taxonomy" id="2697035"/>
    <lineage>
        <taxon>Bacteria</taxon>
        <taxon>Bacillati</taxon>
        <taxon>Bacillota</taxon>
        <taxon>Bacilli</taxon>
        <taxon>Bacillales</taxon>
        <taxon>Paenibacillaceae</taxon>
        <taxon>Paenibacillus</taxon>
    </lineage>
</organism>
<keyword evidence="2" id="KW-1185">Reference proteome</keyword>
<dbReference type="Proteomes" id="UP000665561">
    <property type="component" value="Unassembled WGS sequence"/>
</dbReference>
<name>A0ABW9XSW2_9BACL</name>
<accession>A0ABW9XSW2</accession>
<evidence type="ECO:0000313" key="2">
    <source>
        <dbReference type="Proteomes" id="UP000665561"/>
    </source>
</evidence>
<protein>
    <submittedName>
        <fullName evidence="1">Uncharacterized protein</fullName>
    </submittedName>
</protein>
<proteinExistence type="predicted"/>
<sequence length="90" mass="10736">MEKRHRLSISFKQDYRHVYKFLVQKPNISDYICRVIEDDIRKVKGSRDEEIRRIVMDILSAQEISGISFKPSVLHDQLSNEDIELIDQLF</sequence>
<gene>
    <name evidence="1" type="ORF">GT019_17275</name>
</gene>
<reference evidence="1 2" key="1">
    <citation type="submission" date="2020-01" db="EMBL/GenBank/DDBJ databases">
        <title>Paenibacillus soybeanensis sp. nov. isolated from the nodules of soybean (Glycine max(L.) Merr).</title>
        <authorList>
            <person name="Wang H."/>
        </authorList>
    </citation>
    <scope>NUCLEOTIDE SEQUENCE [LARGE SCALE GENOMIC DNA]</scope>
    <source>
        <strain evidence="1 2">T1</strain>
    </source>
</reference>
<evidence type="ECO:0000313" key="1">
    <source>
        <dbReference type="EMBL" id="NBD25626.1"/>
    </source>
</evidence>